<dbReference type="Proteomes" id="UP000563524">
    <property type="component" value="Unassembled WGS sequence"/>
</dbReference>
<dbReference type="EMBL" id="JACHOB010000005">
    <property type="protein sequence ID" value="MBB4659909.1"/>
    <property type="molecule type" value="Genomic_DNA"/>
</dbReference>
<dbReference type="InterPro" id="IPR026392">
    <property type="entry name" value="Exo/Archaeosortase_dom"/>
</dbReference>
<dbReference type="Pfam" id="PF09721">
    <property type="entry name" value="Exosortase_EpsH"/>
    <property type="match status" value="1"/>
</dbReference>
<comment type="caution">
    <text evidence="10">The sequence shown here is derived from an EMBL/GenBank/DDBJ whole genome shotgun (WGS) entry which is preliminary data.</text>
</comment>
<evidence type="ECO:0000256" key="6">
    <source>
        <dbReference type="ARBA" id="ARBA00022989"/>
    </source>
</evidence>
<evidence type="ECO:0000256" key="8">
    <source>
        <dbReference type="SAM" id="Phobius"/>
    </source>
</evidence>
<sequence>MNALISTASNVLQDTRGRVATLILTCIALAIVFSFWDGLGDLWMRWGQQQELSHSYFLPLITLWMLWERRDALTRSVGAPALSGFVVAGAGMFLLFLGALTHIMVAVHLGFVLTLISLPLILGGWSLFAISVVPLAYLFFMVPPPYWVITRMSHSFQLMSSALGVDMIRMFGIPVELSGNVIKLPTETLQVVEACSGLRYLFPFLSLGALAGYFYKGPLWQRVAIFLSTIPITILMNSFRIAVTGVLVDRYGTGHTEGALHFFEGWVVFLMCIAFLMLVIWAFTLLRGQKSPLAFVGFETVPARTPTGTWTQPAFVRNGVILTAVILAMGVFVHAVGNRTILIPEREDFDTLPFEFPEWTSRQATLDVEVATTLGADDYIIADMTGPDGQYVNLYIAYLDAQRDGRSWHSPAQCLPGGGWEPVRHDIEATERLNGERYFRNRMVIEQGDDQMLVYYWYDQRGRKIANEFMMKFALMWDSLVKRRSDGAMIRLMTPVMPGETVGDAEARLNAMQRELEPKLPRYVPN</sequence>
<evidence type="ECO:0000313" key="10">
    <source>
        <dbReference type="EMBL" id="MBB4659909.1"/>
    </source>
</evidence>
<dbReference type="NCBIfam" id="TIGR02602">
    <property type="entry name" value="8TM_EpsH"/>
    <property type="match status" value="1"/>
</dbReference>
<feature type="transmembrane region" description="Helical" evidence="8">
    <location>
        <begin position="79"/>
        <end position="97"/>
    </location>
</feature>
<feature type="transmembrane region" description="Helical" evidence="8">
    <location>
        <begin position="104"/>
        <end position="122"/>
    </location>
</feature>
<feature type="transmembrane region" description="Helical" evidence="8">
    <location>
        <begin position="314"/>
        <end position="336"/>
    </location>
</feature>
<comment type="subcellular location">
    <subcellularLocation>
        <location evidence="1">Cell membrane</location>
        <topology evidence="1">Multi-pass membrane protein</topology>
    </subcellularLocation>
</comment>
<evidence type="ECO:0000256" key="5">
    <source>
        <dbReference type="ARBA" id="ARBA00022801"/>
    </source>
</evidence>
<evidence type="ECO:0000259" key="9">
    <source>
        <dbReference type="Pfam" id="PF11984"/>
    </source>
</evidence>
<feature type="transmembrane region" description="Helical" evidence="8">
    <location>
        <begin position="223"/>
        <end position="243"/>
    </location>
</feature>
<evidence type="ECO:0000256" key="7">
    <source>
        <dbReference type="ARBA" id="ARBA00023136"/>
    </source>
</evidence>
<dbReference type="RefSeq" id="WP_183818962.1">
    <property type="nucleotide sequence ID" value="NZ_JACHOB010000005.1"/>
</dbReference>
<dbReference type="Pfam" id="PF11984">
    <property type="entry name" value="DUF3485"/>
    <property type="match status" value="1"/>
</dbReference>
<dbReference type="NCBIfam" id="TIGR04152">
    <property type="entry name" value="exosort_VPLPA"/>
    <property type="match status" value="1"/>
</dbReference>
<dbReference type="InterPro" id="IPR013426">
    <property type="entry name" value="EpsH-like"/>
</dbReference>
<evidence type="ECO:0000256" key="2">
    <source>
        <dbReference type="ARBA" id="ARBA00022475"/>
    </source>
</evidence>
<evidence type="ECO:0000256" key="4">
    <source>
        <dbReference type="ARBA" id="ARBA00022692"/>
    </source>
</evidence>
<dbReference type="AlphaFoldDB" id="A0A840I4Z6"/>
<protein>
    <submittedName>
        <fullName evidence="10">Exosortase D (VPLPA-CTERM-specific)</fullName>
    </submittedName>
</protein>
<keyword evidence="11" id="KW-1185">Reference proteome</keyword>
<keyword evidence="2" id="KW-1003">Cell membrane</keyword>
<feature type="transmembrane region" description="Helical" evidence="8">
    <location>
        <begin position="128"/>
        <end position="149"/>
    </location>
</feature>
<keyword evidence="3" id="KW-0645">Protease</keyword>
<dbReference type="GO" id="GO:0006508">
    <property type="term" value="P:proteolysis"/>
    <property type="evidence" value="ECO:0007669"/>
    <property type="project" value="UniProtKB-KW"/>
</dbReference>
<proteinExistence type="predicted"/>
<keyword evidence="6 8" id="KW-1133">Transmembrane helix</keyword>
<evidence type="ECO:0000256" key="1">
    <source>
        <dbReference type="ARBA" id="ARBA00004651"/>
    </source>
</evidence>
<dbReference type="GO" id="GO:0005886">
    <property type="term" value="C:plasma membrane"/>
    <property type="evidence" value="ECO:0007669"/>
    <property type="project" value="UniProtKB-SubCell"/>
</dbReference>
<name>A0A840I4Z6_9PROT</name>
<gene>
    <name evidence="10" type="ORF">GGQ59_002450</name>
</gene>
<accession>A0A840I4Z6</accession>
<feature type="domain" description="Methanolan biosynthesis EpsI" evidence="9">
    <location>
        <begin position="322"/>
        <end position="523"/>
    </location>
</feature>
<evidence type="ECO:0000256" key="3">
    <source>
        <dbReference type="ARBA" id="ARBA00022670"/>
    </source>
</evidence>
<organism evidence="10 11">
    <name type="scientific">Parvularcula dongshanensis</name>
    <dbReference type="NCBI Taxonomy" id="1173995"/>
    <lineage>
        <taxon>Bacteria</taxon>
        <taxon>Pseudomonadati</taxon>
        <taxon>Pseudomonadota</taxon>
        <taxon>Alphaproteobacteria</taxon>
        <taxon>Parvularculales</taxon>
        <taxon>Parvularculaceae</taxon>
        <taxon>Parvularcula</taxon>
    </lineage>
</organism>
<dbReference type="NCBIfam" id="TIGR02914">
    <property type="entry name" value="EpsI_fam"/>
    <property type="match status" value="1"/>
</dbReference>
<dbReference type="NCBIfam" id="TIGR04178">
    <property type="entry name" value="exo_archaeo"/>
    <property type="match status" value="1"/>
</dbReference>
<dbReference type="InterPro" id="IPR026491">
    <property type="entry name" value="ExosortD_VPLPA"/>
</dbReference>
<reference evidence="10 11" key="1">
    <citation type="submission" date="2020-08" db="EMBL/GenBank/DDBJ databases">
        <title>Genomic Encyclopedia of Type Strains, Phase IV (KMG-IV): sequencing the most valuable type-strain genomes for metagenomic binning, comparative biology and taxonomic classification.</title>
        <authorList>
            <person name="Goeker M."/>
        </authorList>
    </citation>
    <scope>NUCLEOTIDE SEQUENCE [LARGE SCALE GENOMIC DNA]</scope>
    <source>
        <strain evidence="10 11">DSM 102850</strain>
    </source>
</reference>
<keyword evidence="4 8" id="KW-0812">Transmembrane</keyword>
<dbReference type="GO" id="GO:0008233">
    <property type="term" value="F:peptidase activity"/>
    <property type="evidence" value="ECO:0007669"/>
    <property type="project" value="UniProtKB-KW"/>
</dbReference>
<dbReference type="InterPro" id="IPR019127">
    <property type="entry name" value="Exosortase"/>
</dbReference>
<evidence type="ECO:0000313" key="11">
    <source>
        <dbReference type="Proteomes" id="UP000563524"/>
    </source>
</evidence>
<keyword evidence="5" id="KW-0378">Hydrolase</keyword>
<feature type="transmembrane region" description="Helical" evidence="8">
    <location>
        <begin position="263"/>
        <end position="286"/>
    </location>
</feature>
<keyword evidence="7 8" id="KW-0472">Membrane</keyword>
<dbReference type="InterPro" id="IPR014263">
    <property type="entry name" value="Methanolan_biosynth_EpsI"/>
</dbReference>
<feature type="transmembrane region" description="Helical" evidence="8">
    <location>
        <begin position="20"/>
        <end position="39"/>
    </location>
</feature>